<evidence type="ECO:0000259" key="4">
    <source>
        <dbReference type="Pfam" id="PF25917"/>
    </source>
</evidence>
<dbReference type="GO" id="GO:0022857">
    <property type="term" value="F:transmembrane transporter activity"/>
    <property type="evidence" value="ECO:0007669"/>
    <property type="project" value="InterPro"/>
</dbReference>
<dbReference type="InterPro" id="IPR051909">
    <property type="entry name" value="MFP_Cation_Efflux"/>
</dbReference>
<dbReference type="Pfam" id="PF25917">
    <property type="entry name" value="BSH_RND"/>
    <property type="match status" value="1"/>
</dbReference>
<dbReference type="InterPro" id="IPR006143">
    <property type="entry name" value="RND_pump_MFP"/>
</dbReference>
<dbReference type="InterPro" id="IPR058649">
    <property type="entry name" value="CzcB_C"/>
</dbReference>
<dbReference type="PROSITE" id="PS51257">
    <property type="entry name" value="PROKAR_LIPOPROTEIN"/>
    <property type="match status" value="1"/>
</dbReference>
<dbReference type="Gene3D" id="2.40.50.100">
    <property type="match status" value="1"/>
</dbReference>
<evidence type="ECO:0000313" key="7">
    <source>
        <dbReference type="Proteomes" id="UP000676996"/>
    </source>
</evidence>
<evidence type="ECO:0000313" key="6">
    <source>
        <dbReference type="EMBL" id="MBR0551846.1"/>
    </source>
</evidence>
<proteinExistence type="inferred from homology"/>
<comment type="similarity">
    <text evidence="1">Belongs to the membrane fusion protein (MFP) (TC 8.A.1) family.</text>
</comment>
<feature type="domain" description="CzcB-like C-terminal circularly permuted SH3-like" evidence="5">
    <location>
        <begin position="297"/>
        <end position="353"/>
    </location>
</feature>
<dbReference type="PANTHER" id="PTHR30097:SF4">
    <property type="entry name" value="SLR6042 PROTEIN"/>
    <property type="match status" value="1"/>
</dbReference>
<dbReference type="PANTHER" id="PTHR30097">
    <property type="entry name" value="CATION EFFLUX SYSTEM PROTEIN CUSB"/>
    <property type="match status" value="1"/>
</dbReference>
<dbReference type="SUPFAM" id="SSF111369">
    <property type="entry name" value="HlyD-like secretion proteins"/>
    <property type="match status" value="1"/>
</dbReference>
<feature type="signal peptide" evidence="3">
    <location>
        <begin position="1"/>
        <end position="18"/>
    </location>
</feature>
<dbReference type="GO" id="GO:0016020">
    <property type="term" value="C:membrane"/>
    <property type="evidence" value="ECO:0007669"/>
    <property type="project" value="InterPro"/>
</dbReference>
<dbReference type="AlphaFoldDB" id="A0A8T4II17"/>
<name>A0A8T4II17_9SPHN</name>
<dbReference type="Gene3D" id="2.40.30.170">
    <property type="match status" value="1"/>
</dbReference>
<dbReference type="GO" id="GO:0015679">
    <property type="term" value="P:plasma membrane copper ion transport"/>
    <property type="evidence" value="ECO:0007669"/>
    <property type="project" value="TreeGrafter"/>
</dbReference>
<organism evidence="6 7">
    <name type="scientific">Stakelama marina</name>
    <dbReference type="NCBI Taxonomy" id="2826939"/>
    <lineage>
        <taxon>Bacteria</taxon>
        <taxon>Pseudomonadati</taxon>
        <taxon>Pseudomonadota</taxon>
        <taxon>Alphaproteobacteria</taxon>
        <taxon>Sphingomonadales</taxon>
        <taxon>Sphingomonadaceae</taxon>
        <taxon>Stakelama</taxon>
    </lineage>
</organism>
<gene>
    <name evidence="6" type="ORF">J7S20_04930</name>
</gene>
<evidence type="ECO:0000259" key="5">
    <source>
        <dbReference type="Pfam" id="PF25975"/>
    </source>
</evidence>
<dbReference type="GO" id="GO:0060003">
    <property type="term" value="P:copper ion export"/>
    <property type="evidence" value="ECO:0007669"/>
    <property type="project" value="TreeGrafter"/>
</dbReference>
<dbReference type="Gene3D" id="2.40.420.20">
    <property type="match status" value="1"/>
</dbReference>
<keyword evidence="3" id="KW-0732">Signal</keyword>
<reference evidence="6" key="1">
    <citation type="submission" date="2021-04" db="EMBL/GenBank/DDBJ databases">
        <title>Ouciella asimina sp. nov., isolated from the surface seawater in the hydrothermal field of Okinawa Trough.</title>
        <authorList>
            <person name="Shuang W."/>
        </authorList>
    </citation>
    <scope>NUCLEOTIDE SEQUENCE</scope>
    <source>
        <strain evidence="6">LXI357</strain>
    </source>
</reference>
<dbReference type="GO" id="GO:0030313">
    <property type="term" value="C:cell envelope"/>
    <property type="evidence" value="ECO:0007669"/>
    <property type="project" value="TreeGrafter"/>
</dbReference>
<dbReference type="NCBIfam" id="TIGR01730">
    <property type="entry name" value="RND_mfp"/>
    <property type="match status" value="1"/>
</dbReference>
<evidence type="ECO:0000256" key="3">
    <source>
        <dbReference type="SAM" id="SignalP"/>
    </source>
</evidence>
<feature type="domain" description="Multidrug resistance protein MdtA-like barrel-sandwich hybrid" evidence="4">
    <location>
        <begin position="80"/>
        <end position="216"/>
    </location>
</feature>
<keyword evidence="7" id="KW-1185">Reference proteome</keyword>
<comment type="caution">
    <text evidence="6">The sequence shown here is derived from an EMBL/GenBank/DDBJ whole genome shotgun (WGS) entry which is preliminary data.</text>
</comment>
<sequence length="363" mass="37371">MRCSFRPFLGLSLVLALAGCGGDTEAPTQNQTAAAPAGVIAVSPAQEKKLGLEWAVAEKADKAPIASLPATIAPPPNARVAVTATYPGIIRRIFVAEGDPVRAGQLLATVASTDILSHSSDLTRAEARLRVARASASRLAQLSREGVIAGARADEAQAQLRQAQADVTEQRRLLAMSGASGRDGTYRLTAPIGGRVSKVAAETGDRVDPMQAPFIVDSASRYEVRAQLPERLIGSVRPGMTVQVADGVGGQVTSVGNTIDPETRSALLKARVPAAPGIVSGGATNVALYGPAPENAVTIPDAAVTNLDGKDIVFVEAKGGVRAQDVSKGNTIDGRTLILSGLKPGEKVIARGTSELKSLALAQ</sequence>
<dbReference type="EMBL" id="JAGRQC010000001">
    <property type="protein sequence ID" value="MBR0551846.1"/>
    <property type="molecule type" value="Genomic_DNA"/>
</dbReference>
<protein>
    <submittedName>
        <fullName evidence="6">Efflux RND transporter periplasmic adaptor subunit</fullName>
    </submittedName>
</protein>
<dbReference type="InterPro" id="IPR058625">
    <property type="entry name" value="MdtA-like_BSH"/>
</dbReference>
<dbReference type="Proteomes" id="UP000676996">
    <property type="component" value="Unassembled WGS sequence"/>
</dbReference>
<evidence type="ECO:0000256" key="1">
    <source>
        <dbReference type="ARBA" id="ARBA00009477"/>
    </source>
</evidence>
<evidence type="ECO:0000256" key="2">
    <source>
        <dbReference type="ARBA" id="ARBA00022448"/>
    </source>
</evidence>
<accession>A0A8T4II17</accession>
<feature type="chain" id="PRO_5035883787" evidence="3">
    <location>
        <begin position="19"/>
        <end position="363"/>
    </location>
</feature>
<keyword evidence="2" id="KW-0813">Transport</keyword>
<dbReference type="Pfam" id="PF25975">
    <property type="entry name" value="CzcB_C"/>
    <property type="match status" value="1"/>
</dbReference>
<dbReference type="Gene3D" id="1.10.287.470">
    <property type="entry name" value="Helix hairpin bin"/>
    <property type="match status" value="1"/>
</dbReference>